<dbReference type="EMBL" id="NJET01000137">
    <property type="protein sequence ID" value="PHH60611.1"/>
    <property type="molecule type" value="Genomic_DNA"/>
</dbReference>
<dbReference type="STRING" id="1399860.A0A2C5Y153"/>
<gene>
    <name evidence="2" type="ORF">CDD81_1401</name>
</gene>
<name>A0A2C5Y153_9HYPO</name>
<feature type="compositionally biased region" description="Basic and acidic residues" evidence="1">
    <location>
        <begin position="31"/>
        <end position="41"/>
    </location>
</feature>
<comment type="caution">
    <text evidence="2">The sequence shown here is derived from an EMBL/GenBank/DDBJ whole genome shotgun (WGS) entry which is preliminary data.</text>
</comment>
<evidence type="ECO:0000313" key="3">
    <source>
        <dbReference type="Proteomes" id="UP000226192"/>
    </source>
</evidence>
<proteinExistence type="predicted"/>
<reference evidence="2 3" key="1">
    <citation type="submission" date="2017-06" db="EMBL/GenBank/DDBJ databases">
        <title>Ant-infecting Ophiocordyceps genomes reveal a high diversity of potential behavioral manipulation genes and a possible major role for enterotoxins.</title>
        <authorList>
            <person name="De Bekker C."/>
            <person name="Evans H.C."/>
            <person name="Brachmann A."/>
            <person name="Hughes D.P."/>
        </authorList>
    </citation>
    <scope>NUCLEOTIDE SEQUENCE [LARGE SCALE GENOMIC DNA]</scope>
    <source>
        <strain evidence="2 3">Map64</strain>
    </source>
</reference>
<feature type="region of interest" description="Disordered" evidence="1">
    <location>
        <begin position="1"/>
        <end position="41"/>
    </location>
</feature>
<sequence>MLNSERDLGGDDPEINTLSSVQHRQMYSNSRADELSAKGQMRRDCHGDITFKPVPADYTSHRIFQLLKTGGDESC</sequence>
<keyword evidence="3" id="KW-1185">Reference proteome</keyword>
<protein>
    <submittedName>
        <fullName evidence="2">Uncharacterized protein</fullName>
    </submittedName>
</protein>
<dbReference type="Proteomes" id="UP000226192">
    <property type="component" value="Unassembled WGS sequence"/>
</dbReference>
<dbReference type="AlphaFoldDB" id="A0A2C5Y153"/>
<feature type="compositionally biased region" description="Polar residues" evidence="1">
    <location>
        <begin position="16"/>
        <end position="30"/>
    </location>
</feature>
<organism evidence="2 3">
    <name type="scientific">Ophiocordyceps australis</name>
    <dbReference type="NCBI Taxonomy" id="1399860"/>
    <lineage>
        <taxon>Eukaryota</taxon>
        <taxon>Fungi</taxon>
        <taxon>Dikarya</taxon>
        <taxon>Ascomycota</taxon>
        <taxon>Pezizomycotina</taxon>
        <taxon>Sordariomycetes</taxon>
        <taxon>Hypocreomycetidae</taxon>
        <taxon>Hypocreales</taxon>
        <taxon>Ophiocordycipitaceae</taxon>
        <taxon>Ophiocordyceps</taxon>
    </lineage>
</organism>
<dbReference type="OrthoDB" id="10257314at2759"/>
<evidence type="ECO:0000313" key="2">
    <source>
        <dbReference type="EMBL" id="PHH60611.1"/>
    </source>
</evidence>
<accession>A0A2C5Y153</accession>
<evidence type="ECO:0000256" key="1">
    <source>
        <dbReference type="SAM" id="MobiDB-lite"/>
    </source>
</evidence>